<reference evidence="2 3" key="1">
    <citation type="submission" date="2014-04" db="EMBL/GenBank/DDBJ databases">
        <authorList>
            <consortium name="DOE Joint Genome Institute"/>
            <person name="Kuo A."/>
            <person name="Gay G."/>
            <person name="Dore J."/>
            <person name="Kohler A."/>
            <person name="Nagy L.G."/>
            <person name="Floudas D."/>
            <person name="Copeland A."/>
            <person name="Barry K.W."/>
            <person name="Cichocki N."/>
            <person name="Veneault-Fourrey C."/>
            <person name="LaButti K."/>
            <person name="Lindquist E.A."/>
            <person name="Lipzen A."/>
            <person name="Lundell T."/>
            <person name="Morin E."/>
            <person name="Murat C."/>
            <person name="Sun H."/>
            <person name="Tunlid A."/>
            <person name="Henrissat B."/>
            <person name="Grigoriev I.V."/>
            <person name="Hibbett D.S."/>
            <person name="Martin F."/>
            <person name="Nordberg H.P."/>
            <person name="Cantor M.N."/>
            <person name="Hua S.X."/>
        </authorList>
    </citation>
    <scope>NUCLEOTIDE SEQUENCE [LARGE SCALE GENOMIC DNA]</scope>
    <source>
        <strain evidence="3">h7</strain>
    </source>
</reference>
<dbReference type="HOGENOM" id="CLU_591909_0_0_1"/>
<feature type="compositionally biased region" description="Low complexity" evidence="1">
    <location>
        <begin position="248"/>
        <end position="280"/>
    </location>
</feature>
<feature type="compositionally biased region" description="Pro residues" evidence="1">
    <location>
        <begin position="362"/>
        <end position="371"/>
    </location>
</feature>
<sequence length="462" mass="48107">MASPSSSTSVLDPDSAFKHRYPARPTRAPSVESLHFAALSNSSSGAAVHPNVLKKRHSTYTLSNSSSGSGIDRAPSLPPLPDMPPTAPLRPPRNPARPVSHMPPPPQRKKPRSRPSTADNNNSTDRAEVTPWEFQSLKEEAEGENPPSQSTAKSPSVRSRSSSAALGKSTGPVEVVTPWEVQSLEEEVVEIEKVYEPKPQATTSGAPVATFTGPVEDVTPWELHPLPAMHPQRAPSAFSNTTGRVARSSSSLHLHSNLSSSNISHNSPSSQSHQVSSLSNPPTPLTNVFGNTSLPPNGGRPHSNSTSSAGSYTGSNHIQYANVTSQPLRTPSYPRSTYSSSFGQTGTGPVEDVTPWELQPGPDVPSSPPPKSATSSNFTPARRSTSRPSSAKGQSSGPPSRPSSAKGLYGGTGFLTGIERAMHSGGVSAVSKSSSSQSLASLSLSGGLGKPNSYGGGTGGKV</sequence>
<gene>
    <name evidence="2" type="ORF">M413DRAFT_154518</name>
</gene>
<feature type="region of interest" description="Disordered" evidence="1">
    <location>
        <begin position="219"/>
        <end position="462"/>
    </location>
</feature>
<feature type="compositionally biased region" description="Polar residues" evidence="1">
    <location>
        <begin position="1"/>
        <end position="10"/>
    </location>
</feature>
<feature type="compositionally biased region" description="Low complexity" evidence="1">
    <location>
        <begin position="63"/>
        <end position="75"/>
    </location>
</feature>
<reference evidence="3" key="2">
    <citation type="submission" date="2015-01" db="EMBL/GenBank/DDBJ databases">
        <title>Evolutionary Origins and Diversification of the Mycorrhizal Mutualists.</title>
        <authorList>
            <consortium name="DOE Joint Genome Institute"/>
            <consortium name="Mycorrhizal Genomics Consortium"/>
            <person name="Kohler A."/>
            <person name="Kuo A."/>
            <person name="Nagy L.G."/>
            <person name="Floudas D."/>
            <person name="Copeland A."/>
            <person name="Barry K.W."/>
            <person name="Cichocki N."/>
            <person name="Veneault-Fourrey C."/>
            <person name="LaButti K."/>
            <person name="Lindquist E.A."/>
            <person name="Lipzen A."/>
            <person name="Lundell T."/>
            <person name="Morin E."/>
            <person name="Murat C."/>
            <person name="Riley R."/>
            <person name="Ohm R."/>
            <person name="Sun H."/>
            <person name="Tunlid A."/>
            <person name="Henrissat B."/>
            <person name="Grigoriev I.V."/>
            <person name="Hibbett D.S."/>
            <person name="Martin F."/>
        </authorList>
    </citation>
    <scope>NUCLEOTIDE SEQUENCE [LARGE SCALE GENOMIC DNA]</scope>
    <source>
        <strain evidence="3">h7</strain>
    </source>
</reference>
<organism evidence="2 3">
    <name type="scientific">Hebeloma cylindrosporum</name>
    <dbReference type="NCBI Taxonomy" id="76867"/>
    <lineage>
        <taxon>Eukaryota</taxon>
        <taxon>Fungi</taxon>
        <taxon>Dikarya</taxon>
        <taxon>Basidiomycota</taxon>
        <taxon>Agaricomycotina</taxon>
        <taxon>Agaricomycetes</taxon>
        <taxon>Agaricomycetidae</taxon>
        <taxon>Agaricales</taxon>
        <taxon>Agaricineae</taxon>
        <taxon>Hymenogastraceae</taxon>
        <taxon>Hebeloma</taxon>
    </lineage>
</organism>
<feature type="compositionally biased region" description="Low complexity" evidence="1">
    <location>
        <begin position="424"/>
        <end position="445"/>
    </location>
</feature>
<feature type="compositionally biased region" description="Pro residues" evidence="1">
    <location>
        <begin position="76"/>
        <end position="106"/>
    </location>
</feature>
<dbReference type="EMBL" id="KN831781">
    <property type="protein sequence ID" value="KIM40850.1"/>
    <property type="molecule type" value="Genomic_DNA"/>
</dbReference>
<dbReference type="AlphaFoldDB" id="A0A0C3BW57"/>
<name>A0A0C3BW57_HEBCY</name>
<dbReference type="STRING" id="686832.A0A0C3BW57"/>
<feature type="compositionally biased region" description="Gly residues" evidence="1">
    <location>
        <begin position="446"/>
        <end position="462"/>
    </location>
</feature>
<evidence type="ECO:0000313" key="2">
    <source>
        <dbReference type="EMBL" id="KIM40850.1"/>
    </source>
</evidence>
<feature type="compositionally biased region" description="Low complexity" evidence="1">
    <location>
        <begin position="372"/>
        <end position="404"/>
    </location>
</feature>
<protein>
    <submittedName>
        <fullName evidence="2">Uncharacterized protein</fullName>
    </submittedName>
</protein>
<feature type="compositionally biased region" description="Low complexity" evidence="1">
    <location>
        <begin position="150"/>
        <end position="165"/>
    </location>
</feature>
<evidence type="ECO:0000313" key="3">
    <source>
        <dbReference type="Proteomes" id="UP000053424"/>
    </source>
</evidence>
<feature type="compositionally biased region" description="Low complexity" evidence="1">
    <location>
        <begin position="329"/>
        <end position="341"/>
    </location>
</feature>
<keyword evidence="3" id="KW-1185">Reference proteome</keyword>
<feature type="region of interest" description="Disordered" evidence="1">
    <location>
        <begin position="58"/>
        <end position="178"/>
    </location>
</feature>
<feature type="region of interest" description="Disordered" evidence="1">
    <location>
        <begin position="1"/>
        <end position="29"/>
    </location>
</feature>
<dbReference type="Proteomes" id="UP000053424">
    <property type="component" value="Unassembled WGS sequence"/>
</dbReference>
<accession>A0A0C3BW57</accession>
<feature type="compositionally biased region" description="Polar residues" evidence="1">
    <location>
        <begin position="302"/>
        <end position="328"/>
    </location>
</feature>
<evidence type="ECO:0000256" key="1">
    <source>
        <dbReference type="SAM" id="MobiDB-lite"/>
    </source>
</evidence>
<feature type="compositionally biased region" description="Polar residues" evidence="1">
    <location>
        <begin position="285"/>
        <end position="295"/>
    </location>
</feature>
<proteinExistence type="predicted"/>